<evidence type="ECO:0000313" key="2">
    <source>
        <dbReference type="EMBL" id="KAK3677111.1"/>
    </source>
</evidence>
<organism evidence="2 3">
    <name type="scientific">Recurvomyces mirabilis</name>
    <dbReference type="NCBI Taxonomy" id="574656"/>
    <lineage>
        <taxon>Eukaryota</taxon>
        <taxon>Fungi</taxon>
        <taxon>Dikarya</taxon>
        <taxon>Ascomycota</taxon>
        <taxon>Pezizomycotina</taxon>
        <taxon>Dothideomycetes</taxon>
        <taxon>Dothideomycetidae</taxon>
        <taxon>Mycosphaerellales</taxon>
        <taxon>Teratosphaeriaceae</taxon>
        <taxon>Recurvomyces</taxon>
    </lineage>
</organism>
<dbReference type="AlphaFoldDB" id="A0AAE0WS84"/>
<reference evidence="2" key="1">
    <citation type="submission" date="2023-07" db="EMBL/GenBank/DDBJ databases">
        <title>Black Yeasts Isolated from many extreme environments.</title>
        <authorList>
            <person name="Coleine C."/>
            <person name="Stajich J.E."/>
            <person name="Selbmann L."/>
        </authorList>
    </citation>
    <scope>NUCLEOTIDE SEQUENCE</scope>
    <source>
        <strain evidence="2">CCFEE 5485</strain>
    </source>
</reference>
<evidence type="ECO:0000313" key="3">
    <source>
        <dbReference type="Proteomes" id="UP001274830"/>
    </source>
</evidence>
<comment type="caution">
    <text evidence="2">The sequence shown here is derived from an EMBL/GenBank/DDBJ whole genome shotgun (WGS) entry which is preliminary data.</text>
</comment>
<protein>
    <submittedName>
        <fullName evidence="2">Uncharacterized protein</fullName>
    </submittedName>
</protein>
<keyword evidence="3" id="KW-1185">Reference proteome</keyword>
<feature type="region of interest" description="Disordered" evidence="1">
    <location>
        <begin position="1"/>
        <end position="54"/>
    </location>
</feature>
<accession>A0AAE0WS84</accession>
<feature type="region of interest" description="Disordered" evidence="1">
    <location>
        <begin position="307"/>
        <end position="347"/>
    </location>
</feature>
<dbReference type="Proteomes" id="UP001274830">
    <property type="component" value="Unassembled WGS sequence"/>
</dbReference>
<feature type="compositionally biased region" description="Polar residues" evidence="1">
    <location>
        <begin position="33"/>
        <end position="43"/>
    </location>
</feature>
<name>A0AAE0WS84_9PEZI</name>
<feature type="compositionally biased region" description="Low complexity" evidence="1">
    <location>
        <begin position="310"/>
        <end position="322"/>
    </location>
</feature>
<proteinExistence type="predicted"/>
<sequence length="539" mass="60167">MSLTEASRPGLSDDSLTAVEDANIDGHGKDSLEGTTNHATVEPSQYEYRTDTGSPKQILTQEDDAVRLEPTVLHPSGRGKVRFDNTKALLDNVLAKRSEVTNERGKLNQRYLEIYHAAQVLCDYGVNSWSAPADIEHTQKLQSDFKELVEAMQAQEKVRMAAIDSLTWLEIELFQEERTLSKALEFLPEAQYTSGARQPSPSRKVTKAPSVGEVDPLLLAYQNRKGDENIWRERLQELQYNHGQGREQREFVKDRGDFHLLHMTDEQFEAHFQRRRATILQNLESAEKDALAIEKQCRAKSLLIDGDQPASSSIAGESVESSAAHERRSSRHRSRLPSGSIDAWSPELEGDVRPLEAVTDWLETIDPDAAASIAPSMSADSESSSLYEALDPKYEDKTQASRPFGDELDDIAYPDHGAIAMGGEIETDRPLRMKAEESIVLGVEDWTLTSPQSNSLPLILSVQLVVELLKASFAPTTLLYDLFSRLGVQPNMELLHLPKGPSIYPDGQIVVLDLGFRMVLRLVPSERKDSIVRSGLTFF</sequence>
<evidence type="ECO:0000256" key="1">
    <source>
        <dbReference type="SAM" id="MobiDB-lite"/>
    </source>
</evidence>
<gene>
    <name evidence="2" type="ORF">LTR78_003316</name>
</gene>
<dbReference type="EMBL" id="JAUTXT010000008">
    <property type="protein sequence ID" value="KAK3677111.1"/>
    <property type="molecule type" value="Genomic_DNA"/>
</dbReference>